<organism evidence="1 2">
    <name type="scientific">Rhodococcus phage Weasels2</name>
    <dbReference type="NCBI Taxonomy" id="1897437"/>
    <lineage>
        <taxon>Viruses</taxon>
        <taxon>Duplodnaviria</taxon>
        <taxon>Heunggongvirae</taxon>
        <taxon>Uroviricota</taxon>
        <taxon>Caudoviricetes</taxon>
        <taxon>Weaselvirus</taxon>
        <taxon>Weaselvirus weasel</taxon>
    </lineage>
</organism>
<dbReference type="Proteomes" id="UP000224902">
    <property type="component" value="Segment"/>
</dbReference>
<name>A0A1I9SA05_9CAUD</name>
<evidence type="ECO:0000313" key="1">
    <source>
        <dbReference type="EMBL" id="AOZ63611.1"/>
    </source>
</evidence>
<gene>
    <name evidence="1" type="ORF">SEA_WEASELS2_21</name>
</gene>
<evidence type="ECO:0000313" key="2">
    <source>
        <dbReference type="Proteomes" id="UP000224902"/>
    </source>
</evidence>
<protein>
    <submittedName>
        <fullName evidence="1">Uncharacterized protein</fullName>
    </submittedName>
</protein>
<reference evidence="2" key="1">
    <citation type="submission" date="2016-08" db="EMBL/GenBank/DDBJ databases">
        <authorList>
            <person name="Seilhamer J.J."/>
        </authorList>
    </citation>
    <scope>NUCLEOTIDE SEQUENCE [LARGE SCALE GENOMIC DNA]</scope>
</reference>
<dbReference type="EMBL" id="KX774321">
    <property type="protein sequence ID" value="AOZ63611.1"/>
    <property type="molecule type" value="Genomic_DNA"/>
</dbReference>
<sequence>MDPKNYEEGLEKARLNYMKTTLFTKDSICRKCHFKYITVRYDRDSFGYYVSEFSRAMCPEMPRPTPINFDVIRRTCPQCGFSWNERPLDSESNNNND</sequence>
<keyword evidence="2" id="KW-1185">Reference proteome</keyword>
<proteinExistence type="predicted"/>
<accession>A0A1I9SA05</accession>